<evidence type="ECO:0000256" key="1">
    <source>
        <dbReference type="ARBA" id="ARBA00023015"/>
    </source>
</evidence>
<evidence type="ECO:0000259" key="5">
    <source>
        <dbReference type="PROSITE" id="PS50977"/>
    </source>
</evidence>
<dbReference type="GO" id="GO:0003700">
    <property type="term" value="F:DNA-binding transcription factor activity"/>
    <property type="evidence" value="ECO:0007669"/>
    <property type="project" value="TreeGrafter"/>
</dbReference>
<dbReference type="Gene3D" id="1.10.357.10">
    <property type="entry name" value="Tetracycline Repressor, domain 2"/>
    <property type="match status" value="1"/>
</dbReference>
<keyword evidence="3" id="KW-0804">Transcription</keyword>
<dbReference type="InterPro" id="IPR009057">
    <property type="entry name" value="Homeodomain-like_sf"/>
</dbReference>
<keyword evidence="1" id="KW-0805">Transcription regulation</keyword>
<dbReference type="RefSeq" id="WP_139097299.1">
    <property type="nucleotide sequence ID" value="NZ_VDFW01000011.1"/>
</dbReference>
<dbReference type="InterPro" id="IPR025996">
    <property type="entry name" value="MT1864/Rv1816-like_C"/>
</dbReference>
<proteinExistence type="predicted"/>
<evidence type="ECO:0000313" key="6">
    <source>
        <dbReference type="EMBL" id="TNC25362.1"/>
    </source>
</evidence>
<feature type="DNA-binding region" description="H-T-H motif" evidence="4">
    <location>
        <begin position="36"/>
        <end position="55"/>
    </location>
</feature>
<dbReference type="PANTHER" id="PTHR30055">
    <property type="entry name" value="HTH-TYPE TRANSCRIPTIONAL REGULATOR RUTR"/>
    <property type="match status" value="1"/>
</dbReference>
<feature type="domain" description="HTH tetR-type" evidence="5">
    <location>
        <begin position="13"/>
        <end position="73"/>
    </location>
</feature>
<protein>
    <submittedName>
        <fullName evidence="6">TetR/AcrR family transcriptional regulator</fullName>
    </submittedName>
</protein>
<evidence type="ECO:0000313" key="7">
    <source>
        <dbReference type="Proteomes" id="UP000305546"/>
    </source>
</evidence>
<dbReference type="EMBL" id="VDFW01000011">
    <property type="protein sequence ID" value="TNC25362.1"/>
    <property type="molecule type" value="Genomic_DNA"/>
</dbReference>
<dbReference type="Proteomes" id="UP000305546">
    <property type="component" value="Unassembled WGS sequence"/>
</dbReference>
<dbReference type="InterPro" id="IPR050109">
    <property type="entry name" value="HTH-type_TetR-like_transc_reg"/>
</dbReference>
<dbReference type="AlphaFoldDB" id="A0A5C4LZK9"/>
<dbReference type="PANTHER" id="PTHR30055:SF209">
    <property type="entry name" value="POSSIBLE TRANSCRIPTIONAL REGULATORY PROTEIN (PROBABLY TETR-FAMILY)"/>
    <property type="match status" value="1"/>
</dbReference>
<dbReference type="Pfam" id="PF00440">
    <property type="entry name" value="TetR_N"/>
    <property type="match status" value="1"/>
</dbReference>
<gene>
    <name evidence="6" type="ORF">FG385_14805</name>
</gene>
<dbReference type="SUPFAM" id="SSF48498">
    <property type="entry name" value="Tetracyclin repressor-like, C-terminal domain"/>
    <property type="match status" value="1"/>
</dbReference>
<keyword evidence="7" id="KW-1185">Reference proteome</keyword>
<evidence type="ECO:0000256" key="3">
    <source>
        <dbReference type="ARBA" id="ARBA00023163"/>
    </source>
</evidence>
<reference evidence="6 7" key="1">
    <citation type="submission" date="2019-06" db="EMBL/GenBank/DDBJ databases">
        <title>Amycolatopsis alkalitolerans sp. nov., isolated from Gastrodia elata Blume.</title>
        <authorList>
            <person name="Narsing Rao M.P."/>
            <person name="Li W.J."/>
        </authorList>
    </citation>
    <scope>NUCLEOTIDE SEQUENCE [LARGE SCALE GENOMIC DNA]</scope>
    <source>
        <strain evidence="6 7">SYSUP0005</strain>
    </source>
</reference>
<dbReference type="PROSITE" id="PS50977">
    <property type="entry name" value="HTH_TETR_2"/>
    <property type="match status" value="1"/>
</dbReference>
<accession>A0A5C4LZK9</accession>
<dbReference type="SUPFAM" id="SSF46689">
    <property type="entry name" value="Homeodomain-like"/>
    <property type="match status" value="1"/>
</dbReference>
<evidence type="ECO:0000256" key="2">
    <source>
        <dbReference type="ARBA" id="ARBA00023125"/>
    </source>
</evidence>
<dbReference type="GO" id="GO:0000976">
    <property type="term" value="F:transcription cis-regulatory region binding"/>
    <property type="evidence" value="ECO:0007669"/>
    <property type="project" value="TreeGrafter"/>
</dbReference>
<dbReference type="InterPro" id="IPR001647">
    <property type="entry name" value="HTH_TetR"/>
</dbReference>
<dbReference type="Pfam" id="PF13305">
    <property type="entry name" value="TetR_C_33"/>
    <property type="match status" value="1"/>
</dbReference>
<dbReference type="InterPro" id="IPR036271">
    <property type="entry name" value="Tet_transcr_reg_TetR-rel_C_sf"/>
</dbReference>
<sequence>MATRHSDAGPAETHSRERFLQAALNVLVEQGVAGLTVRGLAGAAGSTTIGVYTRFGGRTGVLDALYERTFELLHEQIGRLGPGSGHALPDVLAFGRAYREFALESPARYAFMFERAVPGYVPDPDLRMLAQRDTYDELVARARPAARSAEAAERAGYLVWTTMHGLVSLELTHRARTSPPGWFLGQSDDSYARIFREGLTAIVAGLDTRPTR</sequence>
<evidence type="ECO:0000256" key="4">
    <source>
        <dbReference type="PROSITE-ProRule" id="PRU00335"/>
    </source>
</evidence>
<organism evidence="6 7">
    <name type="scientific">Amycolatopsis alkalitolerans</name>
    <dbReference type="NCBI Taxonomy" id="2547244"/>
    <lineage>
        <taxon>Bacteria</taxon>
        <taxon>Bacillati</taxon>
        <taxon>Actinomycetota</taxon>
        <taxon>Actinomycetes</taxon>
        <taxon>Pseudonocardiales</taxon>
        <taxon>Pseudonocardiaceae</taxon>
        <taxon>Amycolatopsis</taxon>
    </lineage>
</organism>
<name>A0A5C4LZK9_9PSEU</name>
<comment type="caution">
    <text evidence="6">The sequence shown here is derived from an EMBL/GenBank/DDBJ whole genome shotgun (WGS) entry which is preliminary data.</text>
</comment>
<keyword evidence="2 4" id="KW-0238">DNA-binding</keyword>
<dbReference type="OrthoDB" id="8222629at2"/>